<dbReference type="SUPFAM" id="SSF50346">
    <property type="entry name" value="PRC-barrel domain"/>
    <property type="match status" value="1"/>
</dbReference>
<protein>
    <submittedName>
        <fullName evidence="2">PRC-barrel domain protein</fullName>
    </submittedName>
</protein>
<dbReference type="EMBL" id="OFSM01000034">
    <property type="protein sequence ID" value="SOY31923.1"/>
    <property type="molecule type" value="Genomic_DNA"/>
</dbReference>
<dbReference type="InterPro" id="IPR014238">
    <property type="entry name" value="Spore_YlmC/YmxH"/>
</dbReference>
<dbReference type="PANTHER" id="PTHR40061:SF1">
    <property type="entry name" value="SPORULATION PROTEIN YLMC-RELATED"/>
    <property type="match status" value="1"/>
</dbReference>
<dbReference type="NCBIfam" id="TIGR02888">
    <property type="entry name" value="spore_YlmC_YmxH"/>
    <property type="match status" value="1"/>
</dbReference>
<gene>
    <name evidence="2" type="ORF">AMURIS_04672</name>
</gene>
<keyword evidence="3" id="KW-1185">Reference proteome</keyword>
<sequence>MLFSELKCKDVINIKDCRKLGRVCDLEFDPCSGCICKIMVPGCNKLLGFLNCEPNIVIPFRDIKQIGPDIILVDIHC</sequence>
<evidence type="ECO:0000313" key="3">
    <source>
        <dbReference type="Proteomes" id="UP000236311"/>
    </source>
</evidence>
<proteinExistence type="predicted"/>
<name>A0A2K4ZN70_9FIRM</name>
<evidence type="ECO:0000313" key="2">
    <source>
        <dbReference type="EMBL" id="SOY31923.1"/>
    </source>
</evidence>
<organism evidence="2 3">
    <name type="scientific">Acetatifactor muris</name>
    <dbReference type="NCBI Taxonomy" id="879566"/>
    <lineage>
        <taxon>Bacteria</taxon>
        <taxon>Bacillati</taxon>
        <taxon>Bacillota</taxon>
        <taxon>Clostridia</taxon>
        <taxon>Lachnospirales</taxon>
        <taxon>Lachnospiraceae</taxon>
        <taxon>Acetatifactor</taxon>
    </lineage>
</organism>
<reference evidence="2 3" key="1">
    <citation type="submission" date="2018-01" db="EMBL/GenBank/DDBJ databases">
        <authorList>
            <person name="Gaut B.S."/>
            <person name="Morton B.R."/>
            <person name="Clegg M.T."/>
            <person name="Duvall M.R."/>
        </authorList>
    </citation>
    <scope>NUCLEOTIDE SEQUENCE [LARGE SCALE GENOMIC DNA]</scope>
    <source>
        <strain evidence="2">GP69</strain>
    </source>
</reference>
<dbReference type="PANTHER" id="PTHR40061">
    <property type="entry name" value="SPORULATION PROTEIN YLMC-RELATED"/>
    <property type="match status" value="1"/>
</dbReference>
<dbReference type="Proteomes" id="UP000236311">
    <property type="component" value="Unassembled WGS sequence"/>
</dbReference>
<accession>A0A2K4ZN70</accession>
<dbReference type="Gene3D" id="2.30.30.240">
    <property type="entry name" value="PRC-barrel domain"/>
    <property type="match status" value="1"/>
</dbReference>
<dbReference type="InterPro" id="IPR011033">
    <property type="entry name" value="PRC_barrel-like_sf"/>
</dbReference>
<dbReference type="OrthoDB" id="6024937at2"/>
<dbReference type="Pfam" id="PF05239">
    <property type="entry name" value="PRC"/>
    <property type="match status" value="1"/>
</dbReference>
<feature type="domain" description="PRC-barrel" evidence="1">
    <location>
        <begin position="3"/>
        <end position="75"/>
    </location>
</feature>
<evidence type="ECO:0000259" key="1">
    <source>
        <dbReference type="Pfam" id="PF05239"/>
    </source>
</evidence>
<dbReference type="InterPro" id="IPR027275">
    <property type="entry name" value="PRC-brl_dom"/>
</dbReference>
<dbReference type="AlphaFoldDB" id="A0A2K4ZN70"/>
<dbReference type="RefSeq" id="WP_103241897.1">
    <property type="nucleotide sequence ID" value="NZ_CANRXC010000010.1"/>
</dbReference>